<protein>
    <submittedName>
        <fullName evidence="1">Uncharacterized protein</fullName>
    </submittedName>
</protein>
<evidence type="ECO:0000313" key="2">
    <source>
        <dbReference type="Proteomes" id="UP001162483"/>
    </source>
</evidence>
<comment type="caution">
    <text evidence="1">The sequence shown here is derived from an EMBL/GenBank/DDBJ whole genome shotgun (WGS) entry which is preliminary data.</text>
</comment>
<dbReference type="EMBL" id="CATNWA010019629">
    <property type="protein sequence ID" value="CAI9614198.1"/>
    <property type="molecule type" value="Genomic_DNA"/>
</dbReference>
<organism evidence="1 2">
    <name type="scientific">Staurois parvus</name>
    <dbReference type="NCBI Taxonomy" id="386267"/>
    <lineage>
        <taxon>Eukaryota</taxon>
        <taxon>Metazoa</taxon>
        <taxon>Chordata</taxon>
        <taxon>Craniata</taxon>
        <taxon>Vertebrata</taxon>
        <taxon>Euteleostomi</taxon>
        <taxon>Amphibia</taxon>
        <taxon>Batrachia</taxon>
        <taxon>Anura</taxon>
        <taxon>Neobatrachia</taxon>
        <taxon>Ranoidea</taxon>
        <taxon>Ranidae</taxon>
        <taxon>Staurois</taxon>
    </lineage>
</organism>
<accession>A0ABN9H0C1</accession>
<evidence type="ECO:0000313" key="1">
    <source>
        <dbReference type="EMBL" id="CAI9614198.1"/>
    </source>
</evidence>
<keyword evidence="2" id="KW-1185">Reference proteome</keyword>
<proteinExistence type="predicted"/>
<dbReference type="Proteomes" id="UP001162483">
    <property type="component" value="Unassembled WGS sequence"/>
</dbReference>
<sequence length="148" mass="16223">MTLLLSPIPASYLALVHTWRSTITALHITTDPESEVHQSSKVSNCKSCKQHLLALLSPWSLDTLCSTSIGVRASDTSEADLVISVSNQVSDSTSQPMMKSEREASQLGDIRQTVTSLSNVIQDLQKNFQYLESKLRTDPNVLSDTVTC</sequence>
<feature type="non-terminal residue" evidence="1">
    <location>
        <position position="148"/>
    </location>
</feature>
<name>A0ABN9H0C1_9NEOB</name>
<gene>
    <name evidence="1" type="ORF">SPARVUS_LOCUS15016677</name>
</gene>
<reference evidence="1" key="1">
    <citation type="submission" date="2023-05" db="EMBL/GenBank/DDBJ databases">
        <authorList>
            <person name="Stuckert A."/>
        </authorList>
    </citation>
    <scope>NUCLEOTIDE SEQUENCE</scope>
</reference>